<accession>A0AAF3EEM5</accession>
<name>A0AAF3EEM5_9BILA</name>
<reference evidence="3" key="1">
    <citation type="submission" date="2024-02" db="UniProtKB">
        <authorList>
            <consortium name="WormBaseParasite"/>
        </authorList>
    </citation>
    <scope>IDENTIFICATION</scope>
</reference>
<evidence type="ECO:0000313" key="2">
    <source>
        <dbReference type="Proteomes" id="UP000887575"/>
    </source>
</evidence>
<feature type="chain" id="PRO_5042229231" evidence="1">
    <location>
        <begin position="20"/>
        <end position="137"/>
    </location>
</feature>
<keyword evidence="2" id="KW-1185">Reference proteome</keyword>
<dbReference type="AlphaFoldDB" id="A0AAF3EEM5"/>
<proteinExistence type="predicted"/>
<dbReference type="WBParaSite" id="MBELARI_LOCUS12433">
    <property type="protein sequence ID" value="MBELARI_LOCUS12433"/>
    <property type="gene ID" value="MBELARI_LOCUS12433"/>
</dbReference>
<evidence type="ECO:0000313" key="3">
    <source>
        <dbReference type="WBParaSite" id="MBELARI_LOCUS12433"/>
    </source>
</evidence>
<dbReference type="Proteomes" id="UP000887575">
    <property type="component" value="Unassembled WGS sequence"/>
</dbReference>
<evidence type="ECO:0000256" key="1">
    <source>
        <dbReference type="SAM" id="SignalP"/>
    </source>
</evidence>
<protein>
    <submittedName>
        <fullName evidence="3">Secreted protein</fullName>
    </submittedName>
</protein>
<feature type="signal peptide" evidence="1">
    <location>
        <begin position="1"/>
        <end position="19"/>
    </location>
</feature>
<keyword evidence="1" id="KW-0732">Signal</keyword>
<sequence length="137" mass="15476">MLFQAISLTLSLFILFSQSATIDRTISVKDNDPILLKLVYSVGIHRINEVIGDSMWWIPAGPNYSATRTITPISGDRHFTWVFKVLTQKSMCSRSSVPESNVKNCKLDVSAGKRICSVYISYNEKNEKNTMDSEVYC</sequence>
<organism evidence="2 3">
    <name type="scientific">Mesorhabditis belari</name>
    <dbReference type="NCBI Taxonomy" id="2138241"/>
    <lineage>
        <taxon>Eukaryota</taxon>
        <taxon>Metazoa</taxon>
        <taxon>Ecdysozoa</taxon>
        <taxon>Nematoda</taxon>
        <taxon>Chromadorea</taxon>
        <taxon>Rhabditida</taxon>
        <taxon>Rhabditina</taxon>
        <taxon>Rhabditomorpha</taxon>
        <taxon>Rhabditoidea</taxon>
        <taxon>Rhabditidae</taxon>
        <taxon>Mesorhabditinae</taxon>
        <taxon>Mesorhabditis</taxon>
    </lineage>
</organism>